<evidence type="ECO:0000313" key="1">
    <source>
        <dbReference type="EMBL" id="VAW36350.1"/>
    </source>
</evidence>
<sequence>MRKRAVIYLAFFFVLVALGACGGEQEKNVQLKRARPPKRVVKKVNKTLGKVIVDPSIALKRNPFKSYLAEAEVEGEKRVRTPLECCDLRSFKILGIISGIENARALVLSPDGKRHEVKTGDLIGTREGRVYAVTAKGLIVDELVKDKLSGRKIRTRVELRLSGSGKRRNN</sequence>
<protein>
    <recommendedName>
        <fullName evidence="2">Type IV pilus biogenesis protein PilP</fullName>
    </recommendedName>
</protein>
<dbReference type="Gene3D" id="2.30.30.830">
    <property type="match status" value="1"/>
</dbReference>
<reference evidence="1" key="1">
    <citation type="submission" date="2018-06" db="EMBL/GenBank/DDBJ databases">
        <authorList>
            <person name="Zhirakovskaya E."/>
        </authorList>
    </citation>
    <scope>NUCLEOTIDE SEQUENCE</scope>
</reference>
<evidence type="ECO:0008006" key="2">
    <source>
        <dbReference type="Google" id="ProtNLM"/>
    </source>
</evidence>
<dbReference type="EMBL" id="UOEZ01000039">
    <property type="protein sequence ID" value="VAW36350.1"/>
    <property type="molecule type" value="Genomic_DNA"/>
</dbReference>
<dbReference type="AlphaFoldDB" id="A0A3B0V617"/>
<accession>A0A3B0V617</accession>
<organism evidence="1">
    <name type="scientific">hydrothermal vent metagenome</name>
    <dbReference type="NCBI Taxonomy" id="652676"/>
    <lineage>
        <taxon>unclassified sequences</taxon>
        <taxon>metagenomes</taxon>
        <taxon>ecological metagenomes</taxon>
    </lineage>
</organism>
<proteinExistence type="predicted"/>
<gene>
    <name evidence="1" type="ORF">MNBD_DELTA02-101</name>
</gene>
<name>A0A3B0V617_9ZZZZ</name>
<dbReference type="Pfam" id="PF04351">
    <property type="entry name" value="PilP"/>
    <property type="match status" value="1"/>
</dbReference>
<dbReference type="InterPro" id="IPR007446">
    <property type="entry name" value="PilP"/>
</dbReference>
<dbReference type="PROSITE" id="PS51257">
    <property type="entry name" value="PROKAR_LIPOPROTEIN"/>
    <property type="match status" value="1"/>
</dbReference>